<dbReference type="Gene3D" id="3.40.50.11380">
    <property type="match status" value="1"/>
</dbReference>
<sequence length="617" mass="66052">MVAHDILAQAAAALDRSDLEEALNIAERNLRIQENQVDAVCVMAAVAYRQDDWARSLLLLERVAEQPNVPSDIDEVLAVLNCLVGRLTDALFHAKVASTRKVGNVLERLFGPEFPKFADAFANIGERPLLRRAKLALRNGMRPAARNLVEQHLSITNNDIDALDFLSALLEEDGAHEEAIGVLRSVQTLGGQSATLLSRLARSLMATGERDAALACNDLAMARAPSSIAIHAAALEAWEHHPHAEGRRHQACLESWRKLVMAKIPKVVRPLPPLAAGGRRTVGYLCSNVADEAVRFMIGRIAARHDRARFNVIGFGSGDLADNANLAFRNSFLRWREISQLDELTLAALVRGEGVDILIDCDGLAAPAHHGLYVRNAARAQLSWLNMPTGEMLPGAHGTLAGSSLPMGPYLLNAERAITAGLPAAANDGTVTFGADVSLADFNPDVALAWSLVLQANPNALLALRDDGHFSQPTHTANLVELFGNFGVAHRIDIISSTSAEFWSQVDVALAPFPSLPVFTYGEALGAGIPVVTMDTGRAASLAASVRATGHGETMVAGDVNQYVDLAGRWASDLDRLANHRRIGAAAIVASAPFDVDAFVRGLEAHLDGLFAEQPVG</sequence>
<accession>A0A178M9E4</accession>
<dbReference type="InterPro" id="IPR051939">
    <property type="entry name" value="Glycosyltr_41/O-GlcNAc_trsf"/>
</dbReference>
<dbReference type="SUPFAM" id="SSF48452">
    <property type="entry name" value="TPR-like"/>
    <property type="match status" value="2"/>
</dbReference>
<dbReference type="Gene3D" id="1.25.40.10">
    <property type="entry name" value="Tetratricopeptide repeat domain"/>
    <property type="match status" value="2"/>
</dbReference>
<evidence type="ECO:0000256" key="2">
    <source>
        <dbReference type="ARBA" id="ARBA00022676"/>
    </source>
</evidence>
<dbReference type="Proteomes" id="UP000078543">
    <property type="component" value="Unassembled WGS sequence"/>
</dbReference>
<organism evidence="4 5">
    <name type="scientific">Magnetospirillum moscoviense</name>
    <dbReference type="NCBI Taxonomy" id="1437059"/>
    <lineage>
        <taxon>Bacteria</taxon>
        <taxon>Pseudomonadati</taxon>
        <taxon>Pseudomonadota</taxon>
        <taxon>Alphaproteobacteria</taxon>
        <taxon>Rhodospirillales</taxon>
        <taxon>Rhodospirillaceae</taxon>
        <taxon>Magnetospirillum</taxon>
    </lineage>
</organism>
<dbReference type="STRING" id="1437059.A6A05_04590"/>
<dbReference type="OrthoDB" id="7349110at2"/>
<comment type="pathway">
    <text evidence="1">Protein modification; protein glycosylation.</text>
</comment>
<dbReference type="AlphaFoldDB" id="A0A178M9E4"/>
<name>A0A178M9E4_9PROT</name>
<dbReference type="InterPro" id="IPR011990">
    <property type="entry name" value="TPR-like_helical_dom_sf"/>
</dbReference>
<dbReference type="RefSeq" id="WP_068504215.1">
    <property type="nucleotide sequence ID" value="NZ_LWQU01000185.1"/>
</dbReference>
<gene>
    <name evidence="4" type="ORF">A6A05_04590</name>
</gene>
<evidence type="ECO:0000256" key="3">
    <source>
        <dbReference type="ARBA" id="ARBA00022679"/>
    </source>
</evidence>
<dbReference type="GO" id="GO:0016757">
    <property type="term" value="F:glycosyltransferase activity"/>
    <property type="evidence" value="ECO:0007669"/>
    <property type="project" value="UniProtKB-KW"/>
</dbReference>
<keyword evidence="5" id="KW-1185">Reference proteome</keyword>
<proteinExistence type="predicted"/>
<comment type="caution">
    <text evidence="4">The sequence shown here is derived from an EMBL/GenBank/DDBJ whole genome shotgun (WGS) entry which is preliminary data.</text>
</comment>
<protein>
    <submittedName>
        <fullName evidence="4">Uncharacterized protein</fullName>
    </submittedName>
</protein>
<dbReference type="Gene3D" id="3.40.50.2000">
    <property type="entry name" value="Glycogen Phosphorylase B"/>
    <property type="match status" value="1"/>
</dbReference>
<evidence type="ECO:0000313" key="5">
    <source>
        <dbReference type="Proteomes" id="UP000078543"/>
    </source>
</evidence>
<keyword evidence="3" id="KW-0808">Transferase</keyword>
<reference evidence="4 5" key="1">
    <citation type="submission" date="2016-04" db="EMBL/GenBank/DDBJ databases">
        <title>Draft genome sequence of freshwater magnetotactic bacteria Magnetospirillum marisnigri SP-1 and Magnetospirillum moscoviense BB-1.</title>
        <authorList>
            <person name="Koziaeva V."/>
            <person name="Dziuba M.V."/>
            <person name="Ivanov T.M."/>
            <person name="Kuznetsov B."/>
            <person name="Grouzdev D.S."/>
        </authorList>
    </citation>
    <scope>NUCLEOTIDE SEQUENCE [LARGE SCALE GENOMIC DNA]</scope>
    <source>
        <strain evidence="4 5">BB-1</strain>
    </source>
</reference>
<evidence type="ECO:0000313" key="4">
    <source>
        <dbReference type="EMBL" id="OAN45401.1"/>
    </source>
</evidence>
<dbReference type="PANTHER" id="PTHR44835:SF1">
    <property type="entry name" value="PROTEIN O-GLCNAC TRANSFERASE"/>
    <property type="match status" value="1"/>
</dbReference>
<dbReference type="EMBL" id="LWQU01000185">
    <property type="protein sequence ID" value="OAN45401.1"/>
    <property type="molecule type" value="Genomic_DNA"/>
</dbReference>
<dbReference type="PANTHER" id="PTHR44835">
    <property type="entry name" value="UDP-N-ACETYLGLUCOSAMINE--PEPTIDE N-ACETYLGLUCOSAMINYLTRANSFERASE SPINDLY-RELATED"/>
    <property type="match status" value="1"/>
</dbReference>
<keyword evidence="2" id="KW-0328">Glycosyltransferase</keyword>
<evidence type="ECO:0000256" key="1">
    <source>
        <dbReference type="ARBA" id="ARBA00004922"/>
    </source>
</evidence>